<dbReference type="Pfam" id="PF08264">
    <property type="entry name" value="Anticodon_1"/>
    <property type="match status" value="1"/>
</dbReference>
<dbReference type="GO" id="GO:0004822">
    <property type="term" value="F:isoleucine-tRNA ligase activity"/>
    <property type="evidence" value="ECO:0007669"/>
    <property type="project" value="UniProtKB-EC"/>
</dbReference>
<dbReference type="GO" id="GO:0000049">
    <property type="term" value="F:tRNA binding"/>
    <property type="evidence" value="ECO:0007669"/>
    <property type="project" value="InterPro"/>
</dbReference>
<dbReference type="PANTHER" id="PTHR42780">
    <property type="entry name" value="SOLEUCYL-TRNA SYNTHETASE"/>
    <property type="match status" value="1"/>
</dbReference>
<dbReference type="GO" id="GO:0017101">
    <property type="term" value="C:aminoacyl-tRNA synthetase multienzyme complex"/>
    <property type="evidence" value="ECO:0007669"/>
    <property type="project" value="UniProtKB-ARBA"/>
</dbReference>
<reference evidence="20" key="1">
    <citation type="submission" date="2020-11" db="EMBL/GenBank/DDBJ databases">
        <authorList>
            <person name="Tran Van P."/>
        </authorList>
    </citation>
    <scope>NUCLEOTIDE SEQUENCE</scope>
</reference>
<evidence type="ECO:0000256" key="13">
    <source>
        <dbReference type="ARBA" id="ARBA00032665"/>
    </source>
</evidence>
<dbReference type="CDD" id="cd07961">
    <property type="entry name" value="Anticodon_Ia_Ile_ABEc"/>
    <property type="match status" value="1"/>
</dbReference>
<keyword evidence="7" id="KW-0436">Ligase</keyword>
<evidence type="ECO:0000256" key="1">
    <source>
        <dbReference type="ARBA" id="ARBA00003170"/>
    </source>
</evidence>
<evidence type="ECO:0000256" key="9">
    <source>
        <dbReference type="ARBA" id="ARBA00022840"/>
    </source>
</evidence>
<evidence type="ECO:0000256" key="2">
    <source>
        <dbReference type="ARBA" id="ARBA00004514"/>
    </source>
</evidence>
<dbReference type="InterPro" id="IPR033709">
    <property type="entry name" value="Anticodon_Ile_ABEc"/>
</dbReference>
<keyword evidence="10" id="KW-0648">Protein biosynthesis</keyword>
<accession>A0A7R9JX11</accession>
<evidence type="ECO:0000259" key="19">
    <source>
        <dbReference type="Pfam" id="PF23567"/>
    </source>
</evidence>
<dbReference type="NCBIfam" id="TIGR00392">
    <property type="entry name" value="ileS"/>
    <property type="match status" value="1"/>
</dbReference>
<evidence type="ECO:0000256" key="14">
    <source>
        <dbReference type="ARBA" id="ARBA00048359"/>
    </source>
</evidence>
<dbReference type="Gene3D" id="3.40.50.620">
    <property type="entry name" value="HUPs"/>
    <property type="match status" value="2"/>
</dbReference>
<dbReference type="PANTHER" id="PTHR42780:SF1">
    <property type="entry name" value="ISOLEUCINE--TRNA LIGASE, CYTOPLASMIC"/>
    <property type="match status" value="1"/>
</dbReference>
<evidence type="ECO:0000256" key="11">
    <source>
        <dbReference type="ARBA" id="ARBA00022990"/>
    </source>
</evidence>
<dbReference type="Gene3D" id="1.10.730.10">
    <property type="entry name" value="Isoleucyl-tRNA Synthetase, Domain 1"/>
    <property type="match status" value="1"/>
</dbReference>
<dbReference type="GO" id="GO:0005829">
    <property type="term" value="C:cytosol"/>
    <property type="evidence" value="ECO:0007669"/>
    <property type="project" value="UniProtKB-SubCell"/>
</dbReference>
<gene>
    <name evidence="20" type="ORF">TGEB3V08_LOCUS4975</name>
</gene>
<dbReference type="InterPro" id="IPR057033">
    <property type="entry name" value="Ubiquitin_IARS1"/>
</dbReference>
<keyword evidence="5" id="KW-0963">Cytoplasm</keyword>
<keyword evidence="8" id="KW-0547">Nucleotide-binding</keyword>
<evidence type="ECO:0000256" key="12">
    <source>
        <dbReference type="ARBA" id="ARBA00023146"/>
    </source>
</evidence>
<evidence type="ECO:0000256" key="4">
    <source>
        <dbReference type="ARBA" id="ARBA00013165"/>
    </source>
</evidence>
<dbReference type="GO" id="GO:0006428">
    <property type="term" value="P:isoleucyl-tRNA aminoacylation"/>
    <property type="evidence" value="ECO:0007669"/>
    <property type="project" value="InterPro"/>
</dbReference>
<dbReference type="InterPro" id="IPR013155">
    <property type="entry name" value="M/V/L/I-tRNA-synth_anticd-bd"/>
</dbReference>
<evidence type="ECO:0000256" key="15">
    <source>
        <dbReference type="ARBA" id="ARBA00063494"/>
    </source>
</evidence>
<comment type="subunit">
    <text evidence="15">Part of a multisubunit complex that groups tRNA ligases for Arg (RARS1), Asp (DARS1), Gln (QARS1), Ile (IARS1), Leu (LARS1), Lys (KARS1), Met (MARS1) the bifunctional ligase for Glu and Pro (EPRS1) and the auxiliary subunits AIMP1/p43, AIMP2/p38 and EEF1E1/p18.</text>
</comment>
<dbReference type="Pfam" id="PF00133">
    <property type="entry name" value="tRNA-synt_1"/>
    <property type="match status" value="1"/>
</dbReference>
<comment type="similarity">
    <text evidence="3">Belongs to the class-I aminoacyl-tRNA synthetase family.</text>
</comment>
<evidence type="ECO:0000256" key="8">
    <source>
        <dbReference type="ARBA" id="ARBA00022741"/>
    </source>
</evidence>
<keyword evidence="6" id="KW-0597">Phosphoprotein</keyword>
<evidence type="ECO:0000313" key="20">
    <source>
        <dbReference type="EMBL" id="CAD7592606.1"/>
    </source>
</evidence>
<dbReference type="GO" id="GO:0002161">
    <property type="term" value="F:aminoacyl-tRNA deacylase activity"/>
    <property type="evidence" value="ECO:0007669"/>
    <property type="project" value="InterPro"/>
</dbReference>
<keyword evidence="9" id="KW-0067">ATP-binding</keyword>
<dbReference type="SUPFAM" id="SSF50677">
    <property type="entry name" value="ValRS/IleRS/LeuRS editing domain"/>
    <property type="match status" value="1"/>
</dbReference>
<dbReference type="Pfam" id="PF19302">
    <property type="entry name" value="DUF5915"/>
    <property type="match status" value="1"/>
</dbReference>
<dbReference type="InterPro" id="IPR009008">
    <property type="entry name" value="Val/Leu/Ile-tRNA-synth_edit"/>
</dbReference>
<protein>
    <recommendedName>
        <fullName evidence="16">Isoleucine--tRNA ligase, cytoplasmic</fullName>
        <ecNumber evidence="4">6.1.1.5</ecNumber>
    </recommendedName>
    <alternativeName>
        <fullName evidence="13">Isoleucyl-tRNA synthetase</fullName>
    </alternativeName>
</protein>
<dbReference type="InterPro" id="IPR014729">
    <property type="entry name" value="Rossmann-like_a/b/a_fold"/>
</dbReference>
<dbReference type="GO" id="GO:0005524">
    <property type="term" value="F:ATP binding"/>
    <property type="evidence" value="ECO:0007669"/>
    <property type="project" value="UniProtKB-KW"/>
</dbReference>
<evidence type="ECO:0000259" key="17">
    <source>
        <dbReference type="Pfam" id="PF00133"/>
    </source>
</evidence>
<keyword evidence="12" id="KW-0030">Aminoacyl-tRNA synthetase</keyword>
<evidence type="ECO:0000256" key="7">
    <source>
        <dbReference type="ARBA" id="ARBA00022598"/>
    </source>
</evidence>
<dbReference type="SUPFAM" id="SSF47323">
    <property type="entry name" value="Anticodon-binding domain of a subclass of class I aminoacyl-tRNA synthetases"/>
    <property type="match status" value="1"/>
</dbReference>
<dbReference type="FunFam" id="3.40.50.620:FF:000414">
    <property type="entry name" value="Isoleucine--tRNA ligase, cytoplasmic-like"/>
    <property type="match status" value="1"/>
</dbReference>
<comment type="function">
    <text evidence="1">Catalyzes the specific attachment of an amino acid to its cognate tRNA in a 2 step reaction: the amino acid (AA) is first activated by ATP to form AA-AMP and then transferred to the acceptor end of the tRNA.</text>
</comment>
<dbReference type="EC" id="6.1.1.5" evidence="4"/>
<dbReference type="InterPro" id="IPR002300">
    <property type="entry name" value="aa-tRNA-synth_Ia"/>
</dbReference>
<dbReference type="Pfam" id="PF23567">
    <property type="entry name" value="Ubiquitin_IARS1"/>
    <property type="match status" value="1"/>
</dbReference>
<dbReference type="HAMAP" id="MF_02003">
    <property type="entry name" value="Ile_tRNA_synth_type2"/>
    <property type="match status" value="1"/>
</dbReference>
<feature type="domain" description="Isoleucine--tRNA ligase cytoplasmic ubiquitin-like" evidence="19">
    <location>
        <begin position="1096"/>
        <end position="1182"/>
    </location>
</feature>
<dbReference type="FunFam" id="1.10.730.10:FF:000004">
    <property type="entry name" value="Isoleucyl-tRNA synthetase, cytoplasmic"/>
    <property type="match status" value="1"/>
</dbReference>
<organism evidence="20">
    <name type="scientific">Timema genevievae</name>
    <name type="common">Walking stick</name>
    <dbReference type="NCBI Taxonomy" id="629358"/>
    <lineage>
        <taxon>Eukaryota</taxon>
        <taxon>Metazoa</taxon>
        <taxon>Ecdysozoa</taxon>
        <taxon>Arthropoda</taxon>
        <taxon>Hexapoda</taxon>
        <taxon>Insecta</taxon>
        <taxon>Pterygota</taxon>
        <taxon>Neoptera</taxon>
        <taxon>Polyneoptera</taxon>
        <taxon>Phasmatodea</taxon>
        <taxon>Timematodea</taxon>
        <taxon>Timematoidea</taxon>
        <taxon>Timematidae</taxon>
        <taxon>Timema</taxon>
    </lineage>
</organism>
<keyword evidence="11" id="KW-0007">Acetylation</keyword>
<feature type="domain" description="Methionyl/Valyl/Leucyl/Isoleucyl-tRNA synthetase anticodon-binding" evidence="18">
    <location>
        <begin position="696"/>
        <end position="850"/>
    </location>
</feature>
<dbReference type="InterPro" id="IPR002301">
    <property type="entry name" value="Ile-tRNA-ligase"/>
</dbReference>
<dbReference type="PROSITE" id="PS00178">
    <property type="entry name" value="AA_TRNA_LIGASE_I"/>
    <property type="match status" value="1"/>
</dbReference>
<feature type="domain" description="Aminoacyl-tRNA synthetase class Ia" evidence="17">
    <location>
        <begin position="17"/>
        <end position="639"/>
    </location>
</feature>
<sequence>MVQPVPETINFPGEEEKILELWKQWDVFKTCLKQSKGKPRYSFFDGPPFATGLPHYGHVLAGTIKDIVTRYAHQQGYHVERRFGWDCHGLPVEFEIDTALGIKGPQDVAKMGIDKYNNECRKIVTRYAAEWEKIIGRLGRWIDFKNDYKTLYPWYMESIWWVFQELFSKGLVYRGVKVMPFSTACNTPLSNFESGLNYKEVVDPAIVVGFPLLEDPNVSFIAWTTTPWTLPSNLALCVNPNSDYVKVKDTKTGKFYILMELRLGILYNKEDQYIILEKYKGIQLKGKKYKPLFPYFSEYDSKGAFQVLVDTYVTEDAGTGIVQQAPYFGEDDHRVALAAGLITRDQEMICPLDARGCFVEPVTDFLGQYVKDADKNIIKYLKNADKLVNSSTVKHSYPFCWRSETPLIYRAIPSWFVRVQQMSEDLLRSSQNTYWVPDFVKEKRFGNWLREARDWAISRNRYWGTPIPLWISEDGEEVVCIGSIAELEQLTGETIKDIHRESIDHLTIPSQRPGKPPLKRVAEVFDCWFESGSMPYAQLHYPFEHKKEFEESFPADFIAEGIDQTRGWFYTLIVISTALFNKAPFKNLIANGLILASDGQKMSKRKKNYPDPVEVVNKYGADALRLYLINSPVVRAENLRFKEEGVRDVLKDVFLPWYNAYRFLVQNLIGMIKEEGKEFVFDESAATKDVSVNFMDRWILSFTQSLLLFVKKEMAAYRLYTVVPRLVKFIDHLTNWYVRMNRKRLKGDGGVNDCHHALTTLFHILFSMVRIMAPFTPFLTELMYQNLRHLVTSQGSNELTSSVHYLMLPEPKTFLIDEEIERAVTRMQTVIELGRVVRDRKTIPIKYPLPEVVIIHQEEECLQDIESLKQYVLEELNVRCITLTRDKQKYGVALRAEPDHKTLGARLKGEFKAVTLAIKALSDSDLQKFLSQGYIEVLGHRLEPSDLRIMYSFTGEAAQELAQKYEAHSENDILILLDITPDDSLQDEGIAREIINRVQKLRKKAHLIPSDEVTAYYSVNLQDSQIARVAQSHISFIENVIKGPLRHMGTKPLPANIILEETQHLKGVEMKLVLSKGFYKDWKTSSNISPPKVEVEPYCRYVNIKVCNGLKPRYGAVSDSGTVLLENPVGENYLTFTKLEKEIEVIFGLYGQKFQLFECGSKEEMRKLPAIDLLHKKTLCVYPTREEQGVKVCGPVQDNPISRFVNVECKGKKATLVLENPRGDFALDGHLVTLKRVLGSLLDVPANSLDLGTLSENGSGIGRNGKPLGIRRRLVVKSLAKLDLDHNPVLVNLGRAVSFIDRPEKPVLKRTNWDRFMNVFRERLGHIPTYRTAAEIDRGAEFITSAIKGRRSALSTRNGLTLYKQLLRPILDYACPTWGHLGDTYMRRMQAFQSECLRDIVDAPLHRDLDMSTIKDHFRKLAPNFAKHDNPSLLGFETTRCDQLVTRAREETGPDLEEVGSERRGSAVSGTLVQPVLAGGVEGFRSWGLKVPSVRKELVPGCKMVHHRPKGRDNWAIERQQACSRGQSQRGHSNSRSRACC</sequence>
<evidence type="ECO:0000256" key="10">
    <source>
        <dbReference type="ARBA" id="ARBA00022917"/>
    </source>
</evidence>
<name>A0A7R9JX11_TIMGE</name>
<dbReference type="InterPro" id="IPR023586">
    <property type="entry name" value="Ile-tRNA-ligase_type2"/>
</dbReference>
<dbReference type="InterPro" id="IPR001412">
    <property type="entry name" value="aa-tRNA-synth_I_CS"/>
</dbReference>
<evidence type="ECO:0000256" key="5">
    <source>
        <dbReference type="ARBA" id="ARBA00022490"/>
    </source>
</evidence>
<evidence type="ECO:0000256" key="6">
    <source>
        <dbReference type="ARBA" id="ARBA00022553"/>
    </source>
</evidence>
<evidence type="ECO:0000259" key="18">
    <source>
        <dbReference type="Pfam" id="PF08264"/>
    </source>
</evidence>
<proteinExistence type="inferred from homology"/>
<comment type="subcellular location">
    <subcellularLocation>
        <location evidence="2">Cytoplasm</location>
        <location evidence="2">Cytosol</location>
    </subcellularLocation>
</comment>
<dbReference type="CDD" id="cd00818">
    <property type="entry name" value="IleRS_core"/>
    <property type="match status" value="1"/>
</dbReference>
<evidence type="ECO:0000256" key="16">
    <source>
        <dbReference type="ARBA" id="ARBA00069879"/>
    </source>
</evidence>
<evidence type="ECO:0000256" key="3">
    <source>
        <dbReference type="ARBA" id="ARBA00005594"/>
    </source>
</evidence>
<comment type="catalytic activity">
    <reaction evidence="14">
        <text>tRNA(Ile) + L-isoleucine + ATP = L-isoleucyl-tRNA(Ile) + AMP + diphosphate</text>
        <dbReference type="Rhea" id="RHEA:11060"/>
        <dbReference type="Rhea" id="RHEA-COMP:9666"/>
        <dbReference type="Rhea" id="RHEA-COMP:9695"/>
        <dbReference type="ChEBI" id="CHEBI:30616"/>
        <dbReference type="ChEBI" id="CHEBI:33019"/>
        <dbReference type="ChEBI" id="CHEBI:58045"/>
        <dbReference type="ChEBI" id="CHEBI:78442"/>
        <dbReference type="ChEBI" id="CHEBI:78528"/>
        <dbReference type="ChEBI" id="CHEBI:456215"/>
        <dbReference type="EC" id="6.1.1.5"/>
    </reaction>
</comment>
<dbReference type="SUPFAM" id="SSF52374">
    <property type="entry name" value="Nucleotidylyl transferase"/>
    <property type="match status" value="1"/>
</dbReference>
<dbReference type="FunFam" id="3.40.50.620:FF:000050">
    <property type="entry name" value="Isoleucyl-tRNA synthetase,cytoplasmic"/>
    <property type="match status" value="1"/>
</dbReference>
<dbReference type="InterPro" id="IPR009080">
    <property type="entry name" value="tRNAsynth_Ia_anticodon-bd"/>
</dbReference>
<dbReference type="PRINTS" id="PR00984">
    <property type="entry name" value="TRNASYNTHILE"/>
</dbReference>
<dbReference type="EMBL" id="OE840780">
    <property type="protein sequence ID" value="CAD7592606.1"/>
    <property type="molecule type" value="Genomic_DNA"/>
</dbReference>